<comment type="caution">
    <text evidence="2">The sequence shown here is derived from an EMBL/GenBank/DDBJ whole genome shotgun (WGS) entry which is preliminary data.</text>
</comment>
<evidence type="ECO:0000313" key="2">
    <source>
        <dbReference type="EMBL" id="OBK29951.1"/>
    </source>
</evidence>
<dbReference type="AlphaFoldDB" id="A0A1A3P709"/>
<feature type="compositionally biased region" description="Low complexity" evidence="1">
    <location>
        <begin position="229"/>
        <end position="243"/>
    </location>
</feature>
<reference evidence="2 3" key="1">
    <citation type="submission" date="2016-06" db="EMBL/GenBank/DDBJ databases">
        <authorList>
            <person name="Kjaerup R.B."/>
            <person name="Dalgaard T.S."/>
            <person name="Juul-Madsen H.R."/>
        </authorList>
    </citation>
    <scope>NUCLEOTIDE SEQUENCE [LARGE SCALE GENOMIC DNA]</scope>
    <source>
        <strain evidence="2 3">1165133.8</strain>
    </source>
</reference>
<dbReference type="Proteomes" id="UP000093928">
    <property type="component" value="Unassembled WGS sequence"/>
</dbReference>
<feature type="compositionally biased region" description="Pro residues" evidence="1">
    <location>
        <begin position="218"/>
        <end position="228"/>
    </location>
</feature>
<sequence length="429" mass="43777">MAEWFDVSGRLAEGLPAVEHTQSYVSACHDPTPIRDLYSSEDGLDLRALDADCAALRAAAALAAEALRLQRDQLAAVPGVWAGAGADSAVAFLQRHCDAAVAVVAEIRAAARRCESLRDGLWDLVDAKVATVIAIDDRTLPHQPVWLAAAAAATTEAAAQNIVNQQIKPYVDNDIRHDWLTAMHSNRAGVTACYDTVTDQFAATPRAHFESPVDFGPSSPPPRSPGSPAPVAAAVAPATFSRPSVSAPVQTPNSPLVQPEWGQGVSESSGMASVDSGLGDGGELDSADGSGGAGGLGGAGVLGGLASRIVQAIDSLLGAATDQAGYADEPLDEEGEQDDPDEPEPGQTEKPEATKAFEPTGRVGGPVTVAAQPVPEAPRPVPEASPPPVQAGAPPVQGAEPVIAPARPPLPPGATPCEIAANELPQAGQ</sequence>
<protein>
    <submittedName>
        <fullName evidence="2">Uncharacterized protein</fullName>
    </submittedName>
</protein>
<evidence type="ECO:0000313" key="3">
    <source>
        <dbReference type="Proteomes" id="UP000093928"/>
    </source>
</evidence>
<feature type="compositionally biased region" description="Pro residues" evidence="1">
    <location>
        <begin position="375"/>
        <end position="389"/>
    </location>
</feature>
<name>A0A1A3P709_MYCAS</name>
<feature type="compositionally biased region" description="Acidic residues" evidence="1">
    <location>
        <begin position="329"/>
        <end position="344"/>
    </location>
</feature>
<dbReference type="OrthoDB" id="4727254at2"/>
<feature type="compositionally biased region" description="Low complexity" evidence="1">
    <location>
        <begin position="390"/>
        <end position="405"/>
    </location>
</feature>
<feature type="region of interest" description="Disordered" evidence="1">
    <location>
        <begin position="209"/>
        <end position="290"/>
    </location>
</feature>
<feature type="compositionally biased region" description="Polar residues" evidence="1">
    <location>
        <begin position="247"/>
        <end position="256"/>
    </location>
</feature>
<dbReference type="EMBL" id="LZLS01000040">
    <property type="protein sequence ID" value="OBK29951.1"/>
    <property type="molecule type" value="Genomic_DNA"/>
</dbReference>
<proteinExistence type="predicted"/>
<evidence type="ECO:0000256" key="1">
    <source>
        <dbReference type="SAM" id="MobiDB-lite"/>
    </source>
</evidence>
<accession>A0A1A3P709</accession>
<dbReference type="RefSeq" id="WP_065142822.1">
    <property type="nucleotide sequence ID" value="NZ_LZLS01000040.1"/>
</dbReference>
<feature type="region of interest" description="Disordered" evidence="1">
    <location>
        <begin position="321"/>
        <end position="429"/>
    </location>
</feature>
<organism evidence="2 3">
    <name type="scientific">Mycobacterium asiaticum</name>
    <dbReference type="NCBI Taxonomy" id="1790"/>
    <lineage>
        <taxon>Bacteria</taxon>
        <taxon>Bacillati</taxon>
        <taxon>Actinomycetota</taxon>
        <taxon>Actinomycetes</taxon>
        <taxon>Mycobacteriales</taxon>
        <taxon>Mycobacteriaceae</taxon>
        <taxon>Mycobacterium</taxon>
    </lineage>
</organism>
<gene>
    <name evidence="2" type="ORF">A5634_16880</name>
</gene>